<organism evidence="2 3">
    <name type="scientific">Ravibacter arvi</name>
    <dbReference type="NCBI Taxonomy" id="2051041"/>
    <lineage>
        <taxon>Bacteria</taxon>
        <taxon>Pseudomonadati</taxon>
        <taxon>Bacteroidota</taxon>
        <taxon>Cytophagia</taxon>
        <taxon>Cytophagales</taxon>
        <taxon>Spirosomataceae</taxon>
        <taxon>Ravibacter</taxon>
    </lineage>
</organism>
<dbReference type="SUPFAM" id="SSF47819">
    <property type="entry name" value="HRDC-like"/>
    <property type="match status" value="1"/>
</dbReference>
<dbReference type="CDD" id="cd18809">
    <property type="entry name" value="SF1_C_RecD"/>
    <property type="match status" value="1"/>
</dbReference>
<gene>
    <name evidence="2" type="ORF">GCM10023091_09760</name>
</gene>
<dbReference type="InterPro" id="IPR010285">
    <property type="entry name" value="DNA_helicase_pif1-like_DEAD"/>
</dbReference>
<dbReference type="Gene3D" id="2.30.30.940">
    <property type="match status" value="1"/>
</dbReference>
<comment type="caution">
    <text evidence="2">The sequence shown here is derived from an EMBL/GenBank/DDBJ whole genome shotgun (WGS) entry which is preliminary data.</text>
</comment>
<dbReference type="InterPro" id="IPR044876">
    <property type="entry name" value="HRDC_dom_sf"/>
</dbReference>
<dbReference type="Proteomes" id="UP001501508">
    <property type="component" value="Unassembled WGS sequence"/>
</dbReference>
<dbReference type="SUPFAM" id="SSF52540">
    <property type="entry name" value="P-loop containing nucleoside triphosphate hydrolases"/>
    <property type="match status" value="2"/>
</dbReference>
<feature type="domain" description="HRDC" evidence="1">
    <location>
        <begin position="615"/>
        <end position="695"/>
    </location>
</feature>
<dbReference type="Pfam" id="PF14493">
    <property type="entry name" value="HTH_40"/>
    <property type="match status" value="1"/>
</dbReference>
<dbReference type="SMART" id="SM00382">
    <property type="entry name" value="AAA"/>
    <property type="match status" value="1"/>
</dbReference>
<dbReference type="InterPro" id="IPR002121">
    <property type="entry name" value="HRDC_dom"/>
</dbReference>
<protein>
    <submittedName>
        <fullName evidence="2">Helix-turn-helix domain-containing protein</fullName>
    </submittedName>
</protein>
<dbReference type="InterPro" id="IPR051055">
    <property type="entry name" value="PIF1_helicase"/>
</dbReference>
<dbReference type="PROSITE" id="PS50967">
    <property type="entry name" value="HRDC"/>
    <property type="match status" value="1"/>
</dbReference>
<accession>A0ABP8LRT2</accession>
<evidence type="ECO:0000313" key="2">
    <source>
        <dbReference type="EMBL" id="GAA4434587.1"/>
    </source>
</evidence>
<dbReference type="Pfam" id="PF00570">
    <property type="entry name" value="HRDC"/>
    <property type="match status" value="1"/>
</dbReference>
<dbReference type="EMBL" id="BAABEY010000011">
    <property type="protein sequence ID" value="GAA4434587.1"/>
    <property type="molecule type" value="Genomic_DNA"/>
</dbReference>
<reference evidence="3" key="1">
    <citation type="journal article" date="2019" name="Int. J. Syst. Evol. Microbiol.">
        <title>The Global Catalogue of Microorganisms (GCM) 10K type strain sequencing project: providing services to taxonomists for standard genome sequencing and annotation.</title>
        <authorList>
            <consortium name="The Broad Institute Genomics Platform"/>
            <consortium name="The Broad Institute Genome Sequencing Center for Infectious Disease"/>
            <person name="Wu L."/>
            <person name="Ma J."/>
        </authorList>
    </citation>
    <scope>NUCLEOTIDE SEQUENCE [LARGE SCALE GENOMIC DNA]</scope>
    <source>
        <strain evidence="3">JCM 31920</strain>
    </source>
</reference>
<dbReference type="RefSeq" id="WP_345026953.1">
    <property type="nucleotide sequence ID" value="NZ_BAABEY010000011.1"/>
</dbReference>
<dbReference type="InterPro" id="IPR027417">
    <property type="entry name" value="P-loop_NTPase"/>
</dbReference>
<name>A0ABP8LRT2_9BACT</name>
<dbReference type="InterPro" id="IPR010997">
    <property type="entry name" value="HRDC-like_sf"/>
</dbReference>
<dbReference type="InterPro" id="IPR029491">
    <property type="entry name" value="Helicase_HTH"/>
</dbReference>
<dbReference type="Gene3D" id="3.40.50.300">
    <property type="entry name" value="P-loop containing nucleotide triphosphate hydrolases"/>
    <property type="match status" value="2"/>
</dbReference>
<dbReference type="PANTHER" id="PTHR47642:SF5">
    <property type="entry name" value="ATP-DEPENDENT DNA HELICASE"/>
    <property type="match status" value="1"/>
</dbReference>
<evidence type="ECO:0000259" key="1">
    <source>
        <dbReference type="PROSITE" id="PS50967"/>
    </source>
</evidence>
<dbReference type="Pfam" id="PF05970">
    <property type="entry name" value="PIF1"/>
    <property type="match status" value="1"/>
</dbReference>
<proteinExistence type="predicted"/>
<dbReference type="Gene3D" id="1.10.150.80">
    <property type="entry name" value="HRDC domain"/>
    <property type="match status" value="1"/>
</dbReference>
<dbReference type="InterPro" id="IPR003593">
    <property type="entry name" value="AAA+_ATPase"/>
</dbReference>
<dbReference type="PANTHER" id="PTHR47642">
    <property type="entry name" value="ATP-DEPENDENT DNA HELICASE"/>
    <property type="match status" value="1"/>
</dbReference>
<keyword evidence="3" id="KW-1185">Reference proteome</keyword>
<sequence>MEQNFQLELAREFVFYTNKSVFLTGKAGTGKTTFLTQLRRSLPKRMAVVAPTGVAAINAGGVTIHSLFQLPFGPNIPGSEASGTFRFGREKINLIKSIDLLVIDEVSMVRADLLDGIDSVLRRFKDRNRPFGGTQLLLIGDLQQLAPVIKDDEWNLLKPHYDSVFFFSSKALQQLDLVRIELTHIYRQTDQAFINVLNQVRDNQLDQGGLELLNSRFVPSFSPKRGEGYIILTTHNASAGKINTGHLEEISEESFFFDARVTDDFPAYSYPTDETLELKIGAQVMFVKNDSAKERRYFNGKIGEVVSIADDAILVKCPGDTMEIVVEKATWSNLRYQLNPETMEVEEKIVGTFTQFPLKLAWAITIHKSQGLTFERAVIDANLSFAHGQVYVALSRCKTLEGMVLSSPIEAHSIRSDRQVASFSEETTANPPNAGQLQEAKAAYQKNTLFEAFDWHAVQRSLGQIGKIYREFQVTDDSLKERLKLLTDAFDRDILMVASRFRNQLNHLLAASGNAVDASIQERLGKAAGYFQEKMSTAIRPEIDSLKPESENKALQKAFLKAQEELERNLFVKSACLEAVGKDFSVAGFLKARSRAEHDFVFQGEKDRDIDPQKPLSNSDLYKALKSWRDEVAADHGVPAYMVIQVKTMTEIARSLPVSLKALEGIKGIGKSKVNRFGVEIVSIVRSYCTEKGISPSPQMLIDEPPAPKVPSRETTLSLFREGKSIEEIAAGRSLAVSTVESHLSHYIASGDVQVEEVFSKERIALILEFVGEKPVNSLTEIKAGLGDDFTFSEIRAAVSLLKTRHAE</sequence>
<evidence type="ECO:0000313" key="3">
    <source>
        <dbReference type="Proteomes" id="UP001501508"/>
    </source>
</evidence>
<dbReference type="SMART" id="SM00341">
    <property type="entry name" value="HRDC"/>
    <property type="match status" value="1"/>
</dbReference>